<dbReference type="Proteomes" id="UP001732720">
    <property type="component" value="Chromosome 14"/>
</dbReference>
<evidence type="ECO:0000313" key="1">
    <source>
        <dbReference type="Proteomes" id="UP001732720"/>
    </source>
</evidence>
<reference evidence="2" key="1">
    <citation type="submission" date="2025-08" db="UniProtKB">
        <authorList>
            <consortium name="RefSeq"/>
        </authorList>
    </citation>
    <scope>IDENTIFICATION</scope>
</reference>
<evidence type="ECO:0000313" key="2">
    <source>
        <dbReference type="RefSeq" id="XP_073910433.1"/>
    </source>
</evidence>
<organism evidence="1 2">
    <name type="scientific">Castor canadensis</name>
    <name type="common">American beaver</name>
    <dbReference type="NCBI Taxonomy" id="51338"/>
    <lineage>
        <taxon>Eukaryota</taxon>
        <taxon>Metazoa</taxon>
        <taxon>Chordata</taxon>
        <taxon>Craniata</taxon>
        <taxon>Vertebrata</taxon>
        <taxon>Euteleostomi</taxon>
        <taxon>Mammalia</taxon>
        <taxon>Eutheria</taxon>
        <taxon>Euarchontoglires</taxon>
        <taxon>Glires</taxon>
        <taxon>Rodentia</taxon>
        <taxon>Castorimorpha</taxon>
        <taxon>Castoridae</taxon>
        <taxon>Castor</taxon>
    </lineage>
</organism>
<proteinExistence type="predicted"/>
<sequence>MRSGVKIKGGHLGFPTSRGHLLMPPHPPLPPPYQSGATPLIIAAQMCHTDLCRLLLQQGAAANDQDLQGRTALMLACEGASPETVEVLLQGGAQPGITDALGQDAAHYGALAGDKLILHLLQEAAQRPSPPSEDDSGEASSQILEELEKDEVQMEGSGLPEGAKTTQNGPCSAELNDSVALETKVNGVEMRRMEKLTPEKPGL</sequence>
<accession>A0AC58KZV1</accession>
<gene>
    <name evidence="2" type="primary">LOC109687795</name>
</gene>
<protein>
    <submittedName>
        <fullName evidence="2">Uncharacterized protein isoform X1</fullName>
    </submittedName>
</protein>
<dbReference type="RefSeq" id="XP_073910433.1">
    <property type="nucleotide sequence ID" value="XM_074054332.1"/>
</dbReference>
<keyword evidence="1" id="KW-1185">Reference proteome</keyword>
<name>A0AC58KZV1_CASCN</name>